<dbReference type="InParanoid" id="A0A3Q0FSW7"/>
<evidence type="ECO:0000256" key="2">
    <source>
        <dbReference type="SAM" id="Coils"/>
    </source>
</evidence>
<keyword evidence="2" id="KW-0175">Coiled coil</keyword>
<comment type="similarity">
    <text evidence="1">Belongs to the apolipoprotein L family.</text>
</comment>
<dbReference type="GO" id="GO:0005576">
    <property type="term" value="C:extracellular region"/>
    <property type="evidence" value="ECO:0007669"/>
    <property type="project" value="InterPro"/>
</dbReference>
<dbReference type="Proteomes" id="UP000189705">
    <property type="component" value="Unplaced"/>
</dbReference>
<dbReference type="KEGG" id="asn:112548549"/>
<gene>
    <name evidence="6" type="primary">LOC112548549</name>
</gene>
<dbReference type="Pfam" id="PF05461">
    <property type="entry name" value="ApoL"/>
    <property type="match status" value="1"/>
</dbReference>
<dbReference type="InterPro" id="IPR029463">
    <property type="entry name" value="Lys_MEP"/>
</dbReference>
<feature type="coiled-coil region" evidence="2">
    <location>
        <begin position="459"/>
        <end position="490"/>
    </location>
</feature>
<dbReference type="Gene3D" id="3.40.390.10">
    <property type="entry name" value="Collagenase (Catalytic Domain)"/>
    <property type="match status" value="1"/>
</dbReference>
<dbReference type="STRING" id="38654.A0A3Q0FSW7"/>
<organism evidence="5 6">
    <name type="scientific">Alligator sinensis</name>
    <name type="common">Chinese alligator</name>
    <dbReference type="NCBI Taxonomy" id="38654"/>
    <lineage>
        <taxon>Eukaryota</taxon>
        <taxon>Metazoa</taxon>
        <taxon>Chordata</taxon>
        <taxon>Craniata</taxon>
        <taxon>Vertebrata</taxon>
        <taxon>Euteleostomi</taxon>
        <taxon>Archelosauria</taxon>
        <taxon>Archosauria</taxon>
        <taxon>Crocodylia</taxon>
        <taxon>Alligatoridae</taxon>
        <taxon>Alligatorinae</taxon>
        <taxon>Alligator</taxon>
    </lineage>
</organism>
<proteinExistence type="inferred from homology"/>
<reference evidence="6" key="1">
    <citation type="submission" date="2025-08" db="UniProtKB">
        <authorList>
            <consortium name="RefSeq"/>
        </authorList>
    </citation>
    <scope>IDENTIFICATION</scope>
</reference>
<accession>A0A3Q0FSW7</accession>
<dbReference type="Pfam" id="PF14521">
    <property type="entry name" value="Aspzincin_M35"/>
    <property type="match status" value="1"/>
</dbReference>
<dbReference type="AlphaFoldDB" id="A0A3Q0FSW7"/>
<feature type="domain" description="Lysine-specific metallo-endopeptidase" evidence="4">
    <location>
        <begin position="66"/>
        <end position="206"/>
    </location>
</feature>
<dbReference type="GeneID" id="112548549"/>
<dbReference type="SMART" id="SM01351">
    <property type="entry name" value="Aspzincin_M35"/>
    <property type="match status" value="1"/>
</dbReference>
<dbReference type="PANTHER" id="PTHR14096:SF28">
    <property type="entry name" value="APOLIPOPROTEIN L, 1-RELATED"/>
    <property type="match status" value="1"/>
</dbReference>
<protein>
    <submittedName>
        <fullName evidence="6">Uncharacterized protein LOC112548549</fullName>
    </submittedName>
</protein>
<evidence type="ECO:0000313" key="6">
    <source>
        <dbReference type="RefSeq" id="XP_025050419.1"/>
    </source>
</evidence>
<dbReference type="GO" id="GO:0008289">
    <property type="term" value="F:lipid binding"/>
    <property type="evidence" value="ECO:0007669"/>
    <property type="project" value="InterPro"/>
</dbReference>
<name>A0A3Q0FSW7_ALLSI</name>
<keyword evidence="3" id="KW-0812">Transmembrane</keyword>
<feature type="transmembrane region" description="Helical" evidence="3">
    <location>
        <begin position="296"/>
        <end position="318"/>
    </location>
</feature>
<dbReference type="InterPro" id="IPR024079">
    <property type="entry name" value="MetalloPept_cat_dom_sf"/>
</dbReference>
<evidence type="ECO:0000256" key="3">
    <source>
        <dbReference type="SAM" id="Phobius"/>
    </source>
</evidence>
<keyword evidence="3" id="KW-1133">Transmembrane helix</keyword>
<dbReference type="GO" id="GO:0042157">
    <property type="term" value="P:lipoprotein metabolic process"/>
    <property type="evidence" value="ECO:0007669"/>
    <property type="project" value="InterPro"/>
</dbReference>
<dbReference type="RefSeq" id="XP_025050419.1">
    <property type="nucleotide sequence ID" value="XM_025194634.1"/>
</dbReference>
<dbReference type="InterPro" id="IPR008405">
    <property type="entry name" value="ApoL"/>
</dbReference>
<dbReference type="SUPFAM" id="SSF55486">
    <property type="entry name" value="Metalloproteases ('zincins'), catalytic domain"/>
    <property type="match status" value="1"/>
</dbReference>
<evidence type="ECO:0000259" key="4">
    <source>
        <dbReference type="SMART" id="SM01351"/>
    </source>
</evidence>
<evidence type="ECO:0000313" key="5">
    <source>
        <dbReference type="Proteomes" id="UP000189705"/>
    </source>
</evidence>
<evidence type="ECO:0000256" key="1">
    <source>
        <dbReference type="ARBA" id="ARBA00010090"/>
    </source>
</evidence>
<keyword evidence="5" id="KW-1185">Reference proteome</keyword>
<dbReference type="GO" id="GO:0004222">
    <property type="term" value="F:metalloendopeptidase activity"/>
    <property type="evidence" value="ECO:0007669"/>
    <property type="project" value="InterPro"/>
</dbReference>
<keyword evidence="3" id="KW-0472">Membrane</keyword>
<dbReference type="PANTHER" id="PTHR14096">
    <property type="entry name" value="APOLIPOPROTEIN L"/>
    <property type="match status" value="1"/>
</dbReference>
<dbReference type="GO" id="GO:0016020">
    <property type="term" value="C:membrane"/>
    <property type="evidence" value="ECO:0007669"/>
    <property type="project" value="TreeGrafter"/>
</dbReference>
<dbReference type="GO" id="GO:0006869">
    <property type="term" value="P:lipid transport"/>
    <property type="evidence" value="ECO:0007669"/>
    <property type="project" value="InterPro"/>
</dbReference>
<sequence length="496" mass="54733">MSSWEAIVCGKEENQRKCHTFKRGGKTYKSLPKGKTRIAEAARQSAVGILRDALKKKDRVLMETPRDLISCDSEQPQFWMERFAVVTEKRVRDLISVLEEVKFMEDLSKKNIYAYVKPKSGDKTIYLGPLFWEAPSHLDKDSQPGTLIHEASHFLGTCDITYEPFSFYVTCRGVMVKNNSTDPDSPKFLPLVTAVLNANNIEYEFEVTLRHRGDYEQGRYSCCGEAARSSVCESAVANDFFTSPSNQRELERMSIPEILRGKLLPARDRLQRHVAALRTIADTVDAAHRGMKKAKIIGGIFGIVGGITTFAGLSLASVTFGTSLVFTGLGVSLAGGLTGAAATRSNISQSQDKKEEFNGLLDQCQAEVQQIKQYMEYVSVRVQRAKEAVNKTDRLFAIPQIGAAAGRVMEMVKAGELLGKASHITQLAGTATRTMTGVTLCLDVFFVAKNAIELLKGTKTDLAAKIREAVTKLEQVIEQVNNMNKTLTGEKPKVSP</sequence>